<accession>A0A448WB34</accession>
<proteinExistence type="predicted"/>
<name>A0A448WB34_9PLAT</name>
<comment type="caution">
    <text evidence="2">The sequence shown here is derived from an EMBL/GenBank/DDBJ whole genome shotgun (WGS) entry which is preliminary data.</text>
</comment>
<dbReference type="Proteomes" id="UP000784294">
    <property type="component" value="Unassembled WGS sequence"/>
</dbReference>
<organism evidence="2 3">
    <name type="scientific">Protopolystoma xenopodis</name>
    <dbReference type="NCBI Taxonomy" id="117903"/>
    <lineage>
        <taxon>Eukaryota</taxon>
        <taxon>Metazoa</taxon>
        <taxon>Spiralia</taxon>
        <taxon>Lophotrochozoa</taxon>
        <taxon>Platyhelminthes</taxon>
        <taxon>Monogenea</taxon>
        <taxon>Polyopisthocotylea</taxon>
        <taxon>Polystomatidea</taxon>
        <taxon>Polystomatidae</taxon>
        <taxon>Protopolystoma</taxon>
    </lineage>
</organism>
<feature type="compositionally biased region" description="Basic and acidic residues" evidence="1">
    <location>
        <begin position="14"/>
        <end position="40"/>
    </location>
</feature>
<evidence type="ECO:0000313" key="3">
    <source>
        <dbReference type="Proteomes" id="UP000784294"/>
    </source>
</evidence>
<evidence type="ECO:0000313" key="2">
    <source>
        <dbReference type="EMBL" id="VEL07378.1"/>
    </source>
</evidence>
<evidence type="ECO:0000256" key="1">
    <source>
        <dbReference type="SAM" id="MobiDB-lite"/>
    </source>
</evidence>
<dbReference type="EMBL" id="CAAALY010001602">
    <property type="protein sequence ID" value="VEL07378.1"/>
    <property type="molecule type" value="Genomic_DNA"/>
</dbReference>
<feature type="region of interest" description="Disordered" evidence="1">
    <location>
        <begin position="1"/>
        <end position="58"/>
    </location>
</feature>
<dbReference type="AlphaFoldDB" id="A0A448WB34"/>
<sequence length="107" mass="12564">MSQETILLDENNQDEDRVTVKKLKTESKAEEDKEERDENGKRRKKKERRDKLDDFLTQQTPRVIGERIQVPLSAKSMFPTLKLVIQYSIAERLTPESGTFNDKLEKL</sequence>
<keyword evidence="3" id="KW-1185">Reference proteome</keyword>
<gene>
    <name evidence="2" type="ORF">PXEA_LOCUS818</name>
</gene>
<protein>
    <submittedName>
        <fullName evidence="2">Uncharacterized protein</fullName>
    </submittedName>
</protein>
<reference evidence="2" key="1">
    <citation type="submission" date="2018-11" db="EMBL/GenBank/DDBJ databases">
        <authorList>
            <consortium name="Pathogen Informatics"/>
        </authorList>
    </citation>
    <scope>NUCLEOTIDE SEQUENCE</scope>
</reference>